<dbReference type="InterPro" id="IPR001810">
    <property type="entry name" value="F-box_dom"/>
</dbReference>
<dbReference type="VEuPathDB" id="FungiDB:F9C07_7230"/>
<evidence type="ECO:0000313" key="3">
    <source>
        <dbReference type="EMBL" id="QRD86380.1"/>
    </source>
</evidence>
<dbReference type="Gene3D" id="3.80.10.10">
    <property type="entry name" value="Ribonuclease Inhibitor"/>
    <property type="match status" value="1"/>
</dbReference>
<organism evidence="3 4">
    <name type="scientific">Aspergillus flavus (strain ATCC 200026 / FGSC A1120 / IAM 13836 / NRRL 3357 / JCM 12722 / SRRC 167)</name>
    <dbReference type="NCBI Taxonomy" id="332952"/>
    <lineage>
        <taxon>Eukaryota</taxon>
        <taxon>Fungi</taxon>
        <taxon>Dikarya</taxon>
        <taxon>Ascomycota</taxon>
        <taxon>Pezizomycotina</taxon>
        <taxon>Eurotiomycetes</taxon>
        <taxon>Eurotiomycetidae</taxon>
        <taxon>Eurotiales</taxon>
        <taxon>Aspergillaceae</taxon>
        <taxon>Aspergillus</taxon>
        <taxon>Aspergillus subgen. Circumdati</taxon>
    </lineage>
</organism>
<dbReference type="OMA" id="AINCWAS"/>
<keyword evidence="4" id="KW-1185">Reference proteome</keyword>
<gene>
    <name evidence="3" type="ORF">F9C07_7230</name>
</gene>
<proteinExistence type="predicted"/>
<evidence type="ECO:0000259" key="2">
    <source>
        <dbReference type="Pfam" id="PF12937"/>
    </source>
</evidence>
<evidence type="ECO:0000313" key="4">
    <source>
        <dbReference type="Proteomes" id="UP000596276"/>
    </source>
</evidence>
<dbReference type="SUPFAM" id="SSF52047">
    <property type="entry name" value="RNI-like"/>
    <property type="match status" value="1"/>
</dbReference>
<name>A0A7U2QXE7_ASPFN</name>
<dbReference type="VEuPathDB" id="FungiDB:AFLA_005689"/>
<dbReference type="Pfam" id="PF12937">
    <property type="entry name" value="F-box-like"/>
    <property type="match status" value="1"/>
</dbReference>
<feature type="region of interest" description="Disordered" evidence="1">
    <location>
        <begin position="435"/>
        <end position="460"/>
    </location>
</feature>
<feature type="compositionally biased region" description="Acidic residues" evidence="1">
    <location>
        <begin position="450"/>
        <end position="460"/>
    </location>
</feature>
<dbReference type="AlphaFoldDB" id="A0A7U2QXE7"/>
<dbReference type="Proteomes" id="UP000596276">
    <property type="component" value="Chromosome 3"/>
</dbReference>
<dbReference type="SUPFAM" id="SSF81383">
    <property type="entry name" value="F-box domain"/>
    <property type="match status" value="1"/>
</dbReference>
<dbReference type="EMBL" id="CP044620">
    <property type="protein sequence ID" value="QRD86380.1"/>
    <property type="molecule type" value="Genomic_DNA"/>
</dbReference>
<accession>A0A7U2QXE7</accession>
<feature type="domain" description="F-box" evidence="2">
    <location>
        <begin position="89"/>
        <end position="135"/>
    </location>
</feature>
<sequence length="460" mass="51581">MERGNYNLEEWNLTRWEMRRSPAYCLLGASRTGDRRQFISLSATDPMISLNYLFSLLSLPHTNSTSTTKDRLQTTLPWKSVMHPSRHIHLPTEVVVQIVSYIDGNELDRQRTLHACCLVSHQWYSAAIAPLYERPRVDSGVSFQRFTETISPPINARKNKLNLGSFVHRLNLSHLVHHSSNSLTSRLLGRIKENLEVFVAPTLTFSISSLPALSKCTNLRSLDLGLVQEAIPFPNLKQAISRLHKLVTLRLPQSTILTDSESTKVPWPPALRRLQISGRFNPLLIPTFSWPPALTSLTLKNCSELSVSNLSSLMSSPQLGESLQRLTISGSNRGLTPESINAIPAFLPNLNFLSVPGDMVEDSFFIILCHVSPPLALEVLEFGFPCNDLKLSFETKTLISALDTGLASLRSVGFLEDLVSDERWEEDEEIDKALQERVKHRGSQPGAESRDDEEAGVYYI</sequence>
<reference evidence="4" key="1">
    <citation type="journal article" date="2021" name="G3 (Bethesda)">
        <title>Chromosome assembled and annotated genome sequence of Aspergillus flavus NRRL 3357.</title>
        <authorList>
            <person name="Skerker J.M."/>
            <person name="Pianalto K.M."/>
            <person name="Mondo S.J."/>
            <person name="Yang K."/>
            <person name="Arkin A.P."/>
            <person name="Keller N.P."/>
            <person name="Grigoriev I.V."/>
            <person name="Louise Glass N.L."/>
        </authorList>
    </citation>
    <scope>NUCLEOTIDE SEQUENCE [LARGE SCALE GENOMIC DNA]</scope>
    <source>
        <strain evidence="4">ATCC 200026 / FGSC A1120 / IAM 13836 / NRRL 3357 / JCM 12722 / SRRC 167</strain>
    </source>
</reference>
<protein>
    <submittedName>
        <fullName evidence="3">F-box domain protein</fullName>
    </submittedName>
</protein>
<dbReference type="InterPro" id="IPR032675">
    <property type="entry name" value="LRR_dom_sf"/>
</dbReference>
<dbReference type="InterPro" id="IPR036047">
    <property type="entry name" value="F-box-like_dom_sf"/>
</dbReference>
<evidence type="ECO:0000256" key="1">
    <source>
        <dbReference type="SAM" id="MobiDB-lite"/>
    </source>
</evidence>